<organism evidence="6 7">
    <name type="scientific">Nesterenkonia lacusekhoensis</name>
    <dbReference type="NCBI Taxonomy" id="150832"/>
    <lineage>
        <taxon>Bacteria</taxon>
        <taxon>Bacillati</taxon>
        <taxon>Actinomycetota</taxon>
        <taxon>Actinomycetes</taxon>
        <taxon>Micrococcales</taxon>
        <taxon>Micrococcaceae</taxon>
        <taxon>Nesterenkonia</taxon>
    </lineage>
</organism>
<dbReference type="InterPro" id="IPR001387">
    <property type="entry name" value="Cro/C1-type_HTH"/>
</dbReference>
<evidence type="ECO:0000313" key="7">
    <source>
        <dbReference type="Proteomes" id="UP001519331"/>
    </source>
</evidence>
<evidence type="ECO:0000259" key="5">
    <source>
        <dbReference type="PROSITE" id="PS50943"/>
    </source>
</evidence>
<keyword evidence="2" id="KW-0238">DNA-binding</keyword>
<dbReference type="PROSITE" id="PS50943">
    <property type="entry name" value="HTH_CROC1"/>
    <property type="match status" value="1"/>
</dbReference>
<gene>
    <name evidence="6" type="ORF">JOF45_002511</name>
</gene>
<dbReference type="Proteomes" id="UP001519331">
    <property type="component" value="Unassembled WGS sequence"/>
</dbReference>
<dbReference type="CDD" id="cd00093">
    <property type="entry name" value="HTH_XRE"/>
    <property type="match status" value="1"/>
</dbReference>
<comment type="caution">
    <text evidence="6">The sequence shown here is derived from an EMBL/GenBank/DDBJ whole genome shotgun (WGS) entry which is preliminary data.</text>
</comment>
<feature type="region of interest" description="Disordered" evidence="4">
    <location>
        <begin position="82"/>
        <end position="104"/>
    </location>
</feature>
<keyword evidence="1" id="KW-0805">Transcription regulation</keyword>
<evidence type="ECO:0000256" key="4">
    <source>
        <dbReference type="SAM" id="MobiDB-lite"/>
    </source>
</evidence>
<dbReference type="InterPro" id="IPR010982">
    <property type="entry name" value="Lambda_DNA-bd_dom_sf"/>
</dbReference>
<evidence type="ECO:0000313" key="6">
    <source>
        <dbReference type="EMBL" id="MBP2319492.1"/>
    </source>
</evidence>
<keyword evidence="7" id="KW-1185">Reference proteome</keyword>
<dbReference type="PANTHER" id="PTHR46797">
    <property type="entry name" value="HTH-TYPE TRANSCRIPTIONAL REGULATOR"/>
    <property type="match status" value="1"/>
</dbReference>
<dbReference type="RefSeq" id="WP_210050944.1">
    <property type="nucleotide sequence ID" value="NZ_JAGINX010000001.1"/>
</dbReference>
<name>A0ABS4T4W5_9MICC</name>
<dbReference type="PANTHER" id="PTHR46797:SF23">
    <property type="entry name" value="HTH-TYPE TRANSCRIPTIONAL REGULATOR SUTR"/>
    <property type="match status" value="1"/>
</dbReference>
<evidence type="ECO:0000256" key="2">
    <source>
        <dbReference type="ARBA" id="ARBA00023125"/>
    </source>
</evidence>
<sequence>MENPPRHTVPESHRETFGKHLRYLRRSRVTYSQEEFARYVGLDRTYISGLERGKRNPTLETLVILARGLDIHPSELLKTLPKESLGRVRPAKTGRDSASPATGG</sequence>
<keyword evidence="3" id="KW-0804">Transcription</keyword>
<reference evidence="6 7" key="1">
    <citation type="submission" date="2021-03" db="EMBL/GenBank/DDBJ databases">
        <title>Sequencing the genomes of 1000 actinobacteria strains.</title>
        <authorList>
            <person name="Klenk H.-P."/>
        </authorList>
    </citation>
    <scope>NUCLEOTIDE SEQUENCE [LARGE SCALE GENOMIC DNA]</scope>
    <source>
        <strain evidence="6 7">DSM 12544</strain>
    </source>
</reference>
<dbReference type="SUPFAM" id="SSF47413">
    <property type="entry name" value="lambda repressor-like DNA-binding domains"/>
    <property type="match status" value="1"/>
</dbReference>
<dbReference type="Pfam" id="PF01381">
    <property type="entry name" value="HTH_3"/>
    <property type="match status" value="1"/>
</dbReference>
<dbReference type="Gene3D" id="1.10.260.40">
    <property type="entry name" value="lambda repressor-like DNA-binding domains"/>
    <property type="match status" value="1"/>
</dbReference>
<accession>A0ABS4T4W5</accession>
<feature type="domain" description="HTH cro/C1-type" evidence="5">
    <location>
        <begin position="21"/>
        <end position="76"/>
    </location>
</feature>
<dbReference type="InterPro" id="IPR050807">
    <property type="entry name" value="TransReg_Diox_bact_type"/>
</dbReference>
<dbReference type="SMART" id="SM00530">
    <property type="entry name" value="HTH_XRE"/>
    <property type="match status" value="1"/>
</dbReference>
<evidence type="ECO:0000256" key="1">
    <source>
        <dbReference type="ARBA" id="ARBA00023015"/>
    </source>
</evidence>
<dbReference type="EMBL" id="JAGINX010000001">
    <property type="protein sequence ID" value="MBP2319492.1"/>
    <property type="molecule type" value="Genomic_DNA"/>
</dbReference>
<proteinExistence type="predicted"/>
<protein>
    <submittedName>
        <fullName evidence="6">Transcriptional regulator with XRE-family HTH domain</fullName>
    </submittedName>
</protein>
<evidence type="ECO:0000256" key="3">
    <source>
        <dbReference type="ARBA" id="ARBA00023163"/>
    </source>
</evidence>